<keyword evidence="2" id="KW-1185">Reference proteome</keyword>
<sequence>MSNPIAEPEAVSRAMLTDDDWREIRADIKEIVNLLRLRALEPEAAEPKRKFRCDPDEWLRWIQPTPERLETFADVLLSMFIRNEDGTLMLGGKRIESLEKWLPTFADKLTIQIPIDPASQDVNSVSPGCKVPGMAARIRRYILEKRAQALEFDEQRMAVPSTSWQWIVPRSGFLALYFIHGNSESDEYEANSNLFDMEGFDDESPPASTHGYGTLCMIHAPILNGVLDIYWVNLVIALISRWNYVKQHNQLTTYDDMHFGSVMYFLGVFAGSWPSRIERSRFSCVHDYHNLIGQNFRRYYLQAHFRYFTGVESPMTSQNLNGLRCYREQGEIVSDIPGLASYFFEERRISVFGLISGNAADDFANDTPAFFSVLVLGEHPFRELDKYDLKWRPGLEGTIAFQLAVLASLDLWETEWYRMLDGIDDCLRIGLKEIDKWMFDDNFERSKLYFTVLQILRIFGDRIRTVSSDLHMLDDLFLKRTDFPMRRMRQHELQAMRSNWELVRATQKKAERCLLDRILSKTEEMKSLRDGLFNATSLREANRSSVMGRYVLIFTVVTVLYLPPSFISTVLDMDIFKKNDLAETTWEYKVSLVSVSLFTYIVALAGVIAVNWKALQRRSRHWWDGFKKGKLASNASTAGIGNSFAANIQDNQSPV</sequence>
<accession>A0ACC2JFG3</accession>
<evidence type="ECO:0000313" key="2">
    <source>
        <dbReference type="Proteomes" id="UP001153332"/>
    </source>
</evidence>
<name>A0ACC2JFG3_9PEZI</name>
<gene>
    <name evidence="1" type="ORF">O1611_g7486</name>
</gene>
<proteinExistence type="predicted"/>
<comment type="caution">
    <text evidence="1">The sequence shown here is derived from an EMBL/GenBank/DDBJ whole genome shotgun (WGS) entry which is preliminary data.</text>
</comment>
<evidence type="ECO:0000313" key="1">
    <source>
        <dbReference type="EMBL" id="KAJ8126151.1"/>
    </source>
</evidence>
<reference evidence="1" key="1">
    <citation type="submission" date="2022-12" db="EMBL/GenBank/DDBJ databases">
        <title>Genome Sequence of Lasiodiplodia mahajangana.</title>
        <authorList>
            <person name="Buettner E."/>
        </authorList>
    </citation>
    <scope>NUCLEOTIDE SEQUENCE</scope>
    <source>
        <strain evidence="1">VT137</strain>
    </source>
</reference>
<dbReference type="Proteomes" id="UP001153332">
    <property type="component" value="Unassembled WGS sequence"/>
</dbReference>
<organism evidence="1 2">
    <name type="scientific">Lasiodiplodia mahajangana</name>
    <dbReference type="NCBI Taxonomy" id="1108764"/>
    <lineage>
        <taxon>Eukaryota</taxon>
        <taxon>Fungi</taxon>
        <taxon>Dikarya</taxon>
        <taxon>Ascomycota</taxon>
        <taxon>Pezizomycotina</taxon>
        <taxon>Dothideomycetes</taxon>
        <taxon>Dothideomycetes incertae sedis</taxon>
        <taxon>Botryosphaeriales</taxon>
        <taxon>Botryosphaeriaceae</taxon>
        <taxon>Lasiodiplodia</taxon>
    </lineage>
</organism>
<protein>
    <submittedName>
        <fullName evidence="1">Uncharacterized protein</fullName>
    </submittedName>
</protein>
<dbReference type="EMBL" id="JAPUUL010001997">
    <property type="protein sequence ID" value="KAJ8126151.1"/>
    <property type="molecule type" value="Genomic_DNA"/>
</dbReference>